<evidence type="ECO:0000256" key="1">
    <source>
        <dbReference type="SAM" id="MobiDB-lite"/>
    </source>
</evidence>
<dbReference type="EMBL" id="AFBI03000032">
    <property type="protein sequence ID" value="EJW03672.1"/>
    <property type="molecule type" value="Genomic_DNA"/>
</dbReference>
<gene>
    <name evidence="2" type="ORF">EDEG_02002</name>
</gene>
<dbReference type="AlphaFoldDB" id="J9DQS6"/>
<dbReference type="InParanoid" id="J9DQS6"/>
<accession>J9DQS6</accession>
<dbReference type="Proteomes" id="UP000003163">
    <property type="component" value="Unassembled WGS sequence"/>
</dbReference>
<reference evidence="3" key="2">
    <citation type="submission" date="2015-07" db="EMBL/GenBank/DDBJ databases">
        <title>Contrasting host-pathogen interactions and genome evolution in two generalist and specialist microsporidian pathogens of mosquitoes.</title>
        <authorList>
            <consortium name="The Broad Institute Genomics Platform"/>
            <consortium name="The Broad Institute Genome Sequencing Center for Infectious Disease"/>
            <person name="Cuomo C.A."/>
            <person name="Sanscrainte N.D."/>
            <person name="Goldberg J.M."/>
            <person name="Heiman D."/>
            <person name="Young S."/>
            <person name="Zeng Q."/>
            <person name="Becnel J.J."/>
            <person name="Birren B.W."/>
        </authorList>
    </citation>
    <scope>NUCLEOTIDE SEQUENCE [LARGE SCALE GENOMIC DNA]</scope>
    <source>
        <strain evidence="3">USNM 41457</strain>
    </source>
</reference>
<keyword evidence="3" id="KW-1185">Reference proteome</keyword>
<reference evidence="2 3" key="1">
    <citation type="submission" date="2011-08" db="EMBL/GenBank/DDBJ databases">
        <authorList>
            <person name="Liu Z.J."/>
            <person name="Shi F.L."/>
            <person name="Lu J.Q."/>
            <person name="Li M."/>
            <person name="Wang Z.L."/>
        </authorList>
    </citation>
    <scope>NUCLEOTIDE SEQUENCE [LARGE SCALE GENOMIC DNA]</scope>
    <source>
        <strain evidence="2 3">USNM 41457</strain>
    </source>
</reference>
<feature type="region of interest" description="Disordered" evidence="1">
    <location>
        <begin position="57"/>
        <end position="83"/>
    </location>
</feature>
<protein>
    <submittedName>
        <fullName evidence="2">Uncharacterized protein</fullName>
    </submittedName>
</protein>
<dbReference type="HOGENOM" id="CLU_1938121_0_0_1"/>
<comment type="caution">
    <text evidence="2">The sequence shown here is derived from an EMBL/GenBank/DDBJ whole genome shotgun (WGS) entry which is preliminary data.</text>
</comment>
<sequence>MQLSATMLSICASVIFYTTQINCTDMREIYNLTAQIEYLKRELCDLRMKAMTLNNDKKRSLSEEKDAIRGKGQREDIKHHQQRRLDDIERQLSTIEANNRTILNKISYLEKELSNKTRMIQTIMKAKNPK</sequence>
<evidence type="ECO:0000313" key="3">
    <source>
        <dbReference type="Proteomes" id="UP000003163"/>
    </source>
</evidence>
<proteinExistence type="predicted"/>
<evidence type="ECO:0000313" key="2">
    <source>
        <dbReference type="EMBL" id="EJW03672.1"/>
    </source>
</evidence>
<name>J9DQS6_EDHAE</name>
<dbReference type="VEuPathDB" id="MicrosporidiaDB:EDEG_02002"/>
<organism evidence="2 3">
    <name type="scientific">Edhazardia aedis (strain USNM 41457)</name>
    <name type="common">Microsporidian parasite</name>
    <dbReference type="NCBI Taxonomy" id="1003232"/>
    <lineage>
        <taxon>Eukaryota</taxon>
        <taxon>Fungi</taxon>
        <taxon>Fungi incertae sedis</taxon>
        <taxon>Microsporidia</taxon>
        <taxon>Edhazardia</taxon>
    </lineage>
</organism>